<dbReference type="RefSeq" id="WP_184219910.1">
    <property type="nucleotide sequence ID" value="NZ_JACHIP010000005.1"/>
</dbReference>
<accession>A0A7W8E4H4</accession>
<comment type="caution">
    <text evidence="5">The sequence shown here is derived from an EMBL/GenBank/DDBJ whole genome shotgun (WGS) entry which is preliminary data.</text>
</comment>
<dbReference type="GO" id="GO:0015679">
    <property type="term" value="P:plasma membrane copper ion transport"/>
    <property type="evidence" value="ECO:0007669"/>
    <property type="project" value="TreeGrafter"/>
</dbReference>
<dbReference type="GO" id="GO:0030313">
    <property type="term" value="C:cell envelope"/>
    <property type="evidence" value="ECO:0007669"/>
    <property type="project" value="TreeGrafter"/>
</dbReference>
<dbReference type="EMBL" id="JACHIP010000005">
    <property type="protein sequence ID" value="MBB5059073.1"/>
    <property type="molecule type" value="Genomic_DNA"/>
</dbReference>
<dbReference type="GO" id="GO:0016020">
    <property type="term" value="C:membrane"/>
    <property type="evidence" value="ECO:0007669"/>
    <property type="project" value="InterPro"/>
</dbReference>
<dbReference type="PANTHER" id="PTHR30097">
    <property type="entry name" value="CATION EFFLUX SYSTEM PROTEIN CUSB"/>
    <property type="match status" value="1"/>
</dbReference>
<organism evidence="5 6">
    <name type="scientific">Granulicella aggregans</name>
    <dbReference type="NCBI Taxonomy" id="474949"/>
    <lineage>
        <taxon>Bacteria</taxon>
        <taxon>Pseudomonadati</taxon>
        <taxon>Acidobacteriota</taxon>
        <taxon>Terriglobia</taxon>
        <taxon>Terriglobales</taxon>
        <taxon>Acidobacteriaceae</taxon>
        <taxon>Granulicella</taxon>
    </lineage>
</organism>
<feature type="domain" description="CzcB-like barrel-sandwich hybrid" evidence="4">
    <location>
        <begin position="82"/>
        <end position="226"/>
    </location>
</feature>
<dbReference type="Pfam" id="PF25954">
    <property type="entry name" value="Beta-barrel_RND_2"/>
    <property type="match status" value="1"/>
</dbReference>
<evidence type="ECO:0000313" key="5">
    <source>
        <dbReference type="EMBL" id="MBB5059073.1"/>
    </source>
</evidence>
<dbReference type="SUPFAM" id="SSF111369">
    <property type="entry name" value="HlyD-like secretion proteins"/>
    <property type="match status" value="1"/>
</dbReference>
<feature type="domain" description="CusB-like beta-barrel" evidence="3">
    <location>
        <begin position="230"/>
        <end position="305"/>
    </location>
</feature>
<sequence>MRNKFAVSAGVALMLLSATGCEKKADIKDEAPGPLKVEQAQDANTVHVDHPEQFPLATAATQMTASSMSVTGQVQPDVTRVIPVISLASGRVVAIYAHLGDLVKKGQKLFTVQSNDIDQAYSDYRKAVADEALAKVQLDRAQLLYSKGAISKSNLEIAQDTEDKAVVDVETSAEHLKVLGATDLKKPTGAINVYAPATGVIIEQNITQSAGVKTLDNSPNLFTIANVDDVWIICDVYENQLPSLSVGQTAQIHFSAYPDKIVTGRISEIAPVLDPTIRTAKVRVQVSNPGFMKIGMFVTASFQSQKQDAHIVVPATAIVHLHDQDFVYTAKSEGSFALTKVVSGAMVPGGLQVIQSGLTAGQKVASNALELQSTVAQ</sequence>
<evidence type="ECO:0000256" key="1">
    <source>
        <dbReference type="ARBA" id="ARBA00009477"/>
    </source>
</evidence>
<gene>
    <name evidence="5" type="ORF">HDF16_003796</name>
</gene>
<name>A0A7W8E4H4_9BACT</name>
<evidence type="ECO:0000259" key="4">
    <source>
        <dbReference type="Pfam" id="PF25973"/>
    </source>
</evidence>
<dbReference type="PROSITE" id="PS51257">
    <property type="entry name" value="PROKAR_LIPOPROTEIN"/>
    <property type="match status" value="1"/>
</dbReference>
<dbReference type="PANTHER" id="PTHR30097:SF4">
    <property type="entry name" value="SLR6042 PROTEIN"/>
    <property type="match status" value="1"/>
</dbReference>
<dbReference type="InterPro" id="IPR006143">
    <property type="entry name" value="RND_pump_MFP"/>
</dbReference>
<dbReference type="Gene3D" id="2.40.30.170">
    <property type="match status" value="1"/>
</dbReference>
<dbReference type="Proteomes" id="UP000540989">
    <property type="component" value="Unassembled WGS sequence"/>
</dbReference>
<dbReference type="NCBIfam" id="TIGR01730">
    <property type="entry name" value="RND_mfp"/>
    <property type="match status" value="1"/>
</dbReference>
<dbReference type="Gene3D" id="2.40.420.20">
    <property type="match status" value="1"/>
</dbReference>
<dbReference type="Gene3D" id="1.10.287.470">
    <property type="entry name" value="Helix hairpin bin"/>
    <property type="match status" value="1"/>
</dbReference>
<dbReference type="InterPro" id="IPR051909">
    <property type="entry name" value="MFP_Cation_Efflux"/>
</dbReference>
<dbReference type="Pfam" id="PF25973">
    <property type="entry name" value="BSH_CzcB"/>
    <property type="match status" value="1"/>
</dbReference>
<evidence type="ECO:0000256" key="2">
    <source>
        <dbReference type="ARBA" id="ARBA00022448"/>
    </source>
</evidence>
<dbReference type="AlphaFoldDB" id="A0A7W8E4H4"/>
<dbReference type="FunFam" id="2.40.30.170:FF:000010">
    <property type="entry name" value="Efflux RND transporter periplasmic adaptor subunit"/>
    <property type="match status" value="1"/>
</dbReference>
<dbReference type="GO" id="GO:0022857">
    <property type="term" value="F:transmembrane transporter activity"/>
    <property type="evidence" value="ECO:0007669"/>
    <property type="project" value="InterPro"/>
</dbReference>
<proteinExistence type="inferred from homology"/>
<evidence type="ECO:0000313" key="6">
    <source>
        <dbReference type="Proteomes" id="UP000540989"/>
    </source>
</evidence>
<dbReference type="InterPro" id="IPR058792">
    <property type="entry name" value="Beta-barrel_RND_2"/>
</dbReference>
<keyword evidence="6" id="KW-1185">Reference proteome</keyword>
<dbReference type="GO" id="GO:0060003">
    <property type="term" value="P:copper ion export"/>
    <property type="evidence" value="ECO:0007669"/>
    <property type="project" value="TreeGrafter"/>
</dbReference>
<protein>
    <submittedName>
        <fullName evidence="5">Cobalt-zinc-cadmium efflux system membrane fusion protein</fullName>
    </submittedName>
</protein>
<dbReference type="InterPro" id="IPR058647">
    <property type="entry name" value="BSH_CzcB-like"/>
</dbReference>
<keyword evidence="2" id="KW-0813">Transport</keyword>
<comment type="similarity">
    <text evidence="1">Belongs to the membrane fusion protein (MFP) (TC 8.A.1) family.</text>
</comment>
<evidence type="ECO:0000259" key="3">
    <source>
        <dbReference type="Pfam" id="PF25954"/>
    </source>
</evidence>
<reference evidence="5 6" key="1">
    <citation type="submission" date="2020-08" db="EMBL/GenBank/DDBJ databases">
        <title>Genomic Encyclopedia of Type Strains, Phase IV (KMG-V): Genome sequencing to study the core and pangenomes of soil and plant-associated prokaryotes.</title>
        <authorList>
            <person name="Whitman W."/>
        </authorList>
    </citation>
    <scope>NUCLEOTIDE SEQUENCE [LARGE SCALE GENOMIC DNA]</scope>
    <source>
        <strain evidence="5 6">M8UP14</strain>
    </source>
</reference>